<sequence length="68" mass="7561">MPTASHPRTVTQHHRGSDVTFVDINAAGALLINFLDALDADQPSQRLAFMNYARQRAEQQLVAWGIAR</sequence>
<gene>
    <name evidence="1" type="ORF">GGR39_002376</name>
</gene>
<name>A0A7W6C326_9SPHN</name>
<evidence type="ECO:0000313" key="2">
    <source>
        <dbReference type="Proteomes" id="UP000561459"/>
    </source>
</evidence>
<dbReference type="Proteomes" id="UP000561459">
    <property type="component" value="Unassembled WGS sequence"/>
</dbReference>
<accession>A0A7W6C326</accession>
<comment type="caution">
    <text evidence="1">The sequence shown here is derived from an EMBL/GenBank/DDBJ whole genome shotgun (WGS) entry which is preliminary data.</text>
</comment>
<reference evidence="1 2" key="1">
    <citation type="submission" date="2020-08" db="EMBL/GenBank/DDBJ databases">
        <title>Genomic Encyclopedia of Type Strains, Phase IV (KMG-IV): sequencing the most valuable type-strain genomes for metagenomic binning, comparative biology and taxonomic classification.</title>
        <authorList>
            <person name="Goeker M."/>
        </authorList>
    </citation>
    <scope>NUCLEOTIDE SEQUENCE [LARGE SCALE GENOMIC DNA]</scope>
    <source>
        <strain evidence="1 2">DSM 27568</strain>
    </source>
</reference>
<keyword evidence="2" id="KW-1185">Reference proteome</keyword>
<organism evidence="1 2">
    <name type="scientific">Novosphingobium fluoreni</name>
    <dbReference type="NCBI Taxonomy" id="1391222"/>
    <lineage>
        <taxon>Bacteria</taxon>
        <taxon>Pseudomonadati</taxon>
        <taxon>Pseudomonadota</taxon>
        <taxon>Alphaproteobacteria</taxon>
        <taxon>Sphingomonadales</taxon>
        <taxon>Sphingomonadaceae</taxon>
        <taxon>Novosphingobium</taxon>
    </lineage>
</organism>
<dbReference type="RefSeq" id="WP_183617304.1">
    <property type="nucleotide sequence ID" value="NZ_JACIDY010000005.1"/>
</dbReference>
<evidence type="ECO:0000313" key="1">
    <source>
        <dbReference type="EMBL" id="MBB3940719.1"/>
    </source>
</evidence>
<protein>
    <submittedName>
        <fullName evidence="1">Uncharacterized protein</fullName>
    </submittedName>
</protein>
<dbReference type="AlphaFoldDB" id="A0A7W6C326"/>
<dbReference type="EMBL" id="JACIDY010000005">
    <property type="protein sequence ID" value="MBB3940719.1"/>
    <property type="molecule type" value="Genomic_DNA"/>
</dbReference>
<proteinExistence type="predicted"/>